<keyword evidence="2" id="KW-1185">Reference proteome</keyword>
<dbReference type="AlphaFoldDB" id="A0A839EH99"/>
<organism evidence="1 2">
    <name type="scientific">Phyllobacterium myrsinacearum</name>
    <dbReference type="NCBI Taxonomy" id="28101"/>
    <lineage>
        <taxon>Bacteria</taxon>
        <taxon>Pseudomonadati</taxon>
        <taxon>Pseudomonadota</taxon>
        <taxon>Alphaproteobacteria</taxon>
        <taxon>Hyphomicrobiales</taxon>
        <taxon>Phyllobacteriaceae</taxon>
        <taxon>Phyllobacterium</taxon>
    </lineage>
</organism>
<name>A0A839EH99_9HYPH</name>
<protein>
    <submittedName>
        <fullName evidence="1">Capsular polysaccharide export protein</fullName>
    </submittedName>
</protein>
<proteinExistence type="predicted"/>
<dbReference type="RefSeq" id="WP_182550014.1">
    <property type="nucleotide sequence ID" value="NZ_JACGXN010000004.1"/>
</dbReference>
<dbReference type="EMBL" id="JACGXN010000004">
    <property type="protein sequence ID" value="MBA8879361.1"/>
    <property type="molecule type" value="Genomic_DNA"/>
</dbReference>
<dbReference type="CDD" id="cd16439">
    <property type="entry name" value="beta_Kdo_transferase_KpsC_2"/>
    <property type="match status" value="1"/>
</dbReference>
<dbReference type="Pfam" id="PF05159">
    <property type="entry name" value="Capsule_synth"/>
    <property type="match status" value="3"/>
</dbReference>
<sequence>MNFARTLTLPETVQASSADIVIEKVKKTSWLPPQGSELLAFLPTRLRFPLIGPALDAAAIKSAELTWNRADGIVGWGIKPLARMAQRLASIRGLPYWSLEDGFLRSVGLGKAGAPPVSMVADDLGVYFNAATPSRLEELLQRGAEKPDLERARNVHALIVGHRLTKYNHLLDYRISLPACHGRRILLIDQVAGDYSVPGAGADEHAFLRMWNEARAVPGAMILVKSHPDIVAGYAKGYLSDLARQPNVHFINESISPHALLDVVDEVWTVSSQFGFDAILRSVPVTTFGAPFYAGWGLTRDWAEGEIATAALKRRTCKVSLDAFVAATLLQYPVYVDPVTQHPVIAEKAIDRLVAWRHHALEGRGNYLCAGFSRHKRSTVRHLLQGPWSSVTFCGDTPSKKQLAQADYVVRWGQNASTPAPDALHSSSAPVLCMEDGFIRSAGLGSQLTPASSVCIDREGIYYDATRQSGLEKLLRTVQFDQALLVRAARLRQRIAEDGITKYNLQSTISPDYRALAAGRPVITVAGQVPDDASLRFGLTNGISNIELLRIARKRRPGAFLVYKEHPDLLAGKRKGRSDTAALGEIADLIVGNVAVDRLLDASDEVHVATSQLGFEALIRGCPVWCYGLPFYAGWGLTHDGVTPLRPRRKLSVDELIAGVLILYPRYLSGETGLSCEVEDVIDEIRATRHDKRSLLRRSLHRIGWA</sequence>
<evidence type="ECO:0000313" key="1">
    <source>
        <dbReference type="EMBL" id="MBA8879361.1"/>
    </source>
</evidence>
<dbReference type="GO" id="GO:0015774">
    <property type="term" value="P:polysaccharide transport"/>
    <property type="evidence" value="ECO:0007669"/>
    <property type="project" value="InterPro"/>
</dbReference>
<dbReference type="InterPro" id="IPR007833">
    <property type="entry name" value="Capsule_polysaccharide_synth"/>
</dbReference>
<dbReference type="Proteomes" id="UP000549052">
    <property type="component" value="Unassembled WGS sequence"/>
</dbReference>
<dbReference type="GO" id="GO:0000271">
    <property type="term" value="P:polysaccharide biosynthetic process"/>
    <property type="evidence" value="ECO:0007669"/>
    <property type="project" value="InterPro"/>
</dbReference>
<dbReference type="CDD" id="cd16440">
    <property type="entry name" value="beta_Kdo_transferase_KpsC_1"/>
    <property type="match status" value="1"/>
</dbReference>
<gene>
    <name evidence="1" type="ORF">FHW16_003080</name>
</gene>
<accession>A0A839EH99</accession>
<evidence type="ECO:0000313" key="2">
    <source>
        <dbReference type="Proteomes" id="UP000549052"/>
    </source>
</evidence>
<comment type="caution">
    <text evidence="1">The sequence shown here is derived from an EMBL/GenBank/DDBJ whole genome shotgun (WGS) entry which is preliminary data.</text>
</comment>
<reference evidence="1 2" key="1">
    <citation type="submission" date="2020-07" db="EMBL/GenBank/DDBJ databases">
        <title>Genomic Encyclopedia of Type Strains, Phase IV (KMG-V): Genome sequencing to study the core and pangenomes of soil and plant-associated prokaryotes.</title>
        <authorList>
            <person name="Whitman W."/>
        </authorList>
    </citation>
    <scope>NUCLEOTIDE SEQUENCE [LARGE SCALE GENOMIC DNA]</scope>
    <source>
        <strain evidence="1 2">AN3</strain>
    </source>
</reference>